<comment type="caution">
    <text evidence="2">The sequence shown here is derived from an EMBL/GenBank/DDBJ whole genome shotgun (WGS) entry which is preliminary data.</text>
</comment>
<keyword evidence="3" id="KW-1185">Reference proteome</keyword>
<dbReference type="EMBL" id="JBEPAZ010000113">
    <property type="protein sequence ID" value="MER6434432.1"/>
    <property type="molecule type" value="Genomic_DNA"/>
</dbReference>
<dbReference type="Gene3D" id="3.30.60.230">
    <property type="entry name" value="Lsr2, dimerization domain"/>
    <property type="match status" value="1"/>
</dbReference>
<feature type="domain" description="Lsr2 dimerization" evidence="1">
    <location>
        <begin position="40"/>
        <end position="78"/>
    </location>
</feature>
<evidence type="ECO:0000313" key="3">
    <source>
        <dbReference type="Proteomes" id="UP001470023"/>
    </source>
</evidence>
<accession>A0ABV1UMJ5</accession>
<gene>
    <name evidence="2" type="ORF">ABT272_43435</name>
</gene>
<proteinExistence type="predicted"/>
<evidence type="ECO:0000313" key="2">
    <source>
        <dbReference type="EMBL" id="MER6434432.1"/>
    </source>
</evidence>
<dbReference type="InterPro" id="IPR042261">
    <property type="entry name" value="Lsr2-like_dimerization"/>
</dbReference>
<dbReference type="Pfam" id="PF11774">
    <property type="entry name" value="Lsr2"/>
    <property type="match status" value="1"/>
</dbReference>
<reference evidence="2 3" key="1">
    <citation type="submission" date="2024-06" db="EMBL/GenBank/DDBJ databases">
        <title>The Natural Products Discovery Center: Release of the First 8490 Sequenced Strains for Exploring Actinobacteria Biosynthetic Diversity.</title>
        <authorList>
            <person name="Kalkreuter E."/>
            <person name="Kautsar S.A."/>
            <person name="Yang D."/>
            <person name="Bader C.D."/>
            <person name="Teijaro C.N."/>
            <person name="Fluegel L."/>
            <person name="Davis C.M."/>
            <person name="Simpson J.R."/>
            <person name="Lauterbach L."/>
            <person name="Steele A.D."/>
            <person name="Gui C."/>
            <person name="Meng S."/>
            <person name="Li G."/>
            <person name="Viehrig K."/>
            <person name="Ye F."/>
            <person name="Su P."/>
            <person name="Kiefer A.F."/>
            <person name="Nichols A."/>
            <person name="Cepeda A.J."/>
            <person name="Yan W."/>
            <person name="Fan B."/>
            <person name="Jiang Y."/>
            <person name="Adhikari A."/>
            <person name="Zheng C.-J."/>
            <person name="Schuster L."/>
            <person name="Cowan T.M."/>
            <person name="Smanski M.J."/>
            <person name="Chevrette M.G."/>
            <person name="De Carvalho L.P.S."/>
            <person name="Shen B."/>
        </authorList>
    </citation>
    <scope>NUCLEOTIDE SEQUENCE [LARGE SCALE GENOMIC DNA]</scope>
    <source>
        <strain evidence="2 3">NPDC001166</strain>
    </source>
</reference>
<organism evidence="2 3">
    <name type="scientific">Streptomyces sp. 900105245</name>
    <dbReference type="NCBI Taxonomy" id="3154379"/>
    <lineage>
        <taxon>Bacteria</taxon>
        <taxon>Bacillati</taxon>
        <taxon>Actinomycetota</taxon>
        <taxon>Actinomycetes</taxon>
        <taxon>Kitasatosporales</taxon>
        <taxon>Streptomycetaceae</taxon>
        <taxon>Streptomyces</taxon>
    </lineage>
</organism>
<dbReference type="Proteomes" id="UP001470023">
    <property type="component" value="Unassembled WGS sequence"/>
</dbReference>
<dbReference type="InterPro" id="IPR024412">
    <property type="entry name" value="Lsr2_dim_dom"/>
</dbReference>
<protein>
    <submittedName>
        <fullName evidence="2">Histone-like nucleoid-structuring protein Lsr2</fullName>
    </submittedName>
</protein>
<dbReference type="RefSeq" id="WP_352066258.1">
    <property type="nucleotide sequence ID" value="NZ_JBEPAZ010000113.1"/>
</dbReference>
<evidence type="ECO:0000259" key="1">
    <source>
        <dbReference type="Pfam" id="PF11774"/>
    </source>
</evidence>
<sequence>MTGHHNSCPVETISGMSCSCKCHIVSHIGEDSRLQEAFEELERVDFSLDGKAYEILLSRQEASALRTALAPFTRVARHLASN</sequence>
<name>A0ABV1UMJ5_9ACTN</name>